<dbReference type="AlphaFoldDB" id="A0A327NJB2"/>
<reference evidence="2 3" key="1">
    <citation type="submission" date="2018-06" db="EMBL/GenBank/DDBJ databases">
        <title>Spirosoma sp. HMF3257 Genome sequencing and assembly.</title>
        <authorList>
            <person name="Kang H."/>
            <person name="Cha I."/>
            <person name="Kim H."/>
            <person name="Kang J."/>
            <person name="Joh K."/>
        </authorList>
    </citation>
    <scope>NUCLEOTIDE SEQUENCE [LARGE SCALE GENOMIC DNA]</scope>
    <source>
        <strain evidence="2 3">HMF3257</strain>
    </source>
</reference>
<dbReference type="InterPro" id="IPR025965">
    <property type="entry name" value="FlgD/Vpr_Ig-like"/>
</dbReference>
<evidence type="ECO:0000313" key="3">
    <source>
        <dbReference type="Proteomes" id="UP000249016"/>
    </source>
</evidence>
<dbReference type="Pfam" id="PF13860">
    <property type="entry name" value="FlgD_ig"/>
    <property type="match status" value="1"/>
</dbReference>
<proteinExistence type="predicted"/>
<gene>
    <name evidence="2" type="ORF">HMF3257_09510</name>
</gene>
<keyword evidence="3" id="KW-1185">Reference proteome</keyword>
<dbReference type="InterPro" id="IPR026444">
    <property type="entry name" value="Secre_tail"/>
</dbReference>
<dbReference type="Proteomes" id="UP000249016">
    <property type="component" value="Unassembled WGS sequence"/>
</dbReference>
<dbReference type="OrthoDB" id="9757650at2"/>
<evidence type="ECO:0000259" key="1">
    <source>
        <dbReference type="Pfam" id="PF13860"/>
    </source>
</evidence>
<name>A0A327NJB2_9BACT</name>
<dbReference type="Gene3D" id="2.60.40.4070">
    <property type="match status" value="1"/>
</dbReference>
<organism evidence="2 3">
    <name type="scientific">Spirosoma telluris</name>
    <dbReference type="NCBI Taxonomy" id="2183553"/>
    <lineage>
        <taxon>Bacteria</taxon>
        <taxon>Pseudomonadati</taxon>
        <taxon>Bacteroidota</taxon>
        <taxon>Cytophagia</taxon>
        <taxon>Cytophagales</taxon>
        <taxon>Cytophagaceae</taxon>
        <taxon>Spirosoma</taxon>
    </lineage>
</organism>
<evidence type="ECO:0000313" key="2">
    <source>
        <dbReference type="EMBL" id="RAI74449.1"/>
    </source>
</evidence>
<accession>A0A327NJB2</accession>
<dbReference type="NCBIfam" id="TIGR04183">
    <property type="entry name" value="Por_Secre_tail"/>
    <property type="match status" value="1"/>
</dbReference>
<dbReference type="EMBL" id="QLII01000001">
    <property type="protein sequence ID" value="RAI74449.1"/>
    <property type="molecule type" value="Genomic_DNA"/>
</dbReference>
<feature type="domain" description="FlgD/Vpr Ig-like" evidence="1">
    <location>
        <begin position="145"/>
        <end position="199"/>
    </location>
</feature>
<comment type="caution">
    <text evidence="2">The sequence shown here is derived from an EMBL/GenBank/DDBJ whole genome shotgun (WGS) entry which is preliminary data.</text>
</comment>
<protein>
    <recommendedName>
        <fullName evidence="1">FlgD/Vpr Ig-like domain-containing protein</fullName>
    </recommendedName>
</protein>
<sequence>MLEVAFDGQRIGDGDVVSARPVIDVLIQDENRRLLRTDNTGLELYLQRPCLTGGCSFERLRLGGNETYWTPTDSTNAFRLRYQPDQPLADGLYTFIAAGRDLSGNQAAPYQIHFSVRNQPELTAAGVYPNPFTHQTRFFISLTGITPPSRLAIRIHDLTGRVVRTLRNPARIGLNEWFWDGTSDGGNVLPAGVYLYQIEGVDLPISTSVRLTGRIMLSR</sequence>